<reference evidence="2 3" key="1">
    <citation type="submission" date="2020-10" db="EMBL/GenBank/DDBJ databases">
        <title>Connecting structure to function with the recovery of over 1000 high-quality activated sludge metagenome-assembled genomes encoding full-length rRNA genes using long-read sequencing.</title>
        <authorList>
            <person name="Singleton C.M."/>
            <person name="Petriglieri F."/>
            <person name="Kristensen J.M."/>
            <person name="Kirkegaard R.H."/>
            <person name="Michaelsen T.Y."/>
            <person name="Andersen M.H."/>
            <person name="Karst S.M."/>
            <person name="Dueholm M.S."/>
            <person name="Nielsen P.H."/>
            <person name="Albertsen M."/>
        </authorList>
    </citation>
    <scope>NUCLEOTIDE SEQUENCE [LARGE SCALE GENOMIC DNA]</scope>
    <source>
        <strain evidence="2">Ribe_18-Q3-R11-54_BAT3C.373</strain>
    </source>
</reference>
<proteinExistence type="predicted"/>
<evidence type="ECO:0000313" key="3">
    <source>
        <dbReference type="Proteomes" id="UP000808349"/>
    </source>
</evidence>
<gene>
    <name evidence="2" type="ORF">IPO85_02925</name>
</gene>
<accession>A0A9D7S6V3</accession>
<keyword evidence="1" id="KW-1133">Transmembrane helix</keyword>
<evidence type="ECO:0000313" key="2">
    <source>
        <dbReference type="EMBL" id="MBK9716474.1"/>
    </source>
</evidence>
<evidence type="ECO:0000256" key="1">
    <source>
        <dbReference type="SAM" id="Phobius"/>
    </source>
</evidence>
<protein>
    <submittedName>
        <fullName evidence="2">Uncharacterized protein</fullName>
    </submittedName>
</protein>
<dbReference type="AlphaFoldDB" id="A0A9D7S6V3"/>
<name>A0A9D7S6V3_9BACT</name>
<organism evidence="2 3">
    <name type="scientific">Candidatus Defluviibacterium haderslevense</name>
    <dbReference type="NCBI Taxonomy" id="2981993"/>
    <lineage>
        <taxon>Bacteria</taxon>
        <taxon>Pseudomonadati</taxon>
        <taxon>Bacteroidota</taxon>
        <taxon>Saprospiria</taxon>
        <taxon>Saprospirales</taxon>
        <taxon>Saprospiraceae</taxon>
        <taxon>Candidatus Defluviibacterium</taxon>
    </lineage>
</organism>
<comment type="caution">
    <text evidence="2">The sequence shown here is derived from an EMBL/GenBank/DDBJ whole genome shotgun (WGS) entry which is preliminary data.</text>
</comment>
<sequence length="124" mass="14857">MGQQVWTFNDITGTNYTIGLYHGEDSGHVIIYQNNNILIIDFNIFYIKHYHFYIGHELMKLSIVPDNDEFVYQLNVDTESNTPYNLQLKKNKKEEQQMIIIGQIVLIIFLIALFTYNYYFRYKK</sequence>
<keyword evidence="1" id="KW-0812">Transmembrane</keyword>
<feature type="transmembrane region" description="Helical" evidence="1">
    <location>
        <begin position="98"/>
        <end position="119"/>
    </location>
</feature>
<dbReference type="EMBL" id="JADKFW010000004">
    <property type="protein sequence ID" value="MBK9716474.1"/>
    <property type="molecule type" value="Genomic_DNA"/>
</dbReference>
<keyword evidence="1" id="KW-0472">Membrane</keyword>
<dbReference type="Proteomes" id="UP000808349">
    <property type="component" value="Unassembled WGS sequence"/>
</dbReference>